<protein>
    <submittedName>
        <fullName evidence="2 3">Afadin- and alpha-actinin-binding protein-like isoform X1</fullName>
    </submittedName>
</protein>
<evidence type="ECO:0000313" key="11">
    <source>
        <dbReference type="RefSeq" id="XP_023590528.1"/>
    </source>
</evidence>
<dbReference type="RefSeq" id="XP_023590519.1">
    <property type="nucleotide sequence ID" value="XM_023734751.1"/>
</dbReference>
<dbReference type="RefSeq" id="XP_023590525.1">
    <property type="nucleotide sequence ID" value="XM_023734757.1"/>
</dbReference>
<evidence type="ECO:0000313" key="4">
    <source>
        <dbReference type="RefSeq" id="XP_023590521.1"/>
    </source>
</evidence>
<dbReference type="RefSeq" id="XP_023590523.1">
    <property type="nucleotide sequence ID" value="XM_023734755.1"/>
</dbReference>
<dbReference type="PANTHER" id="PTHR46507">
    <property type="entry name" value="AFADIN- AND ALPHA-ACTININ-BINDING PROTEIN"/>
    <property type="match status" value="1"/>
</dbReference>
<accession>A0A2Y9RG34</accession>
<dbReference type="RefSeq" id="XP_023590524.1">
    <property type="nucleotide sequence ID" value="XM_023734756.1"/>
</dbReference>
<reference evidence="2 3" key="1">
    <citation type="submission" date="2025-04" db="UniProtKB">
        <authorList>
            <consortium name="RefSeq"/>
        </authorList>
    </citation>
    <scope>IDENTIFICATION</scope>
</reference>
<evidence type="ECO:0000313" key="3">
    <source>
        <dbReference type="RefSeq" id="XP_023590520.1"/>
    </source>
</evidence>
<dbReference type="GO" id="GO:0034451">
    <property type="term" value="C:centriolar satellite"/>
    <property type="evidence" value="ECO:0007669"/>
    <property type="project" value="TreeGrafter"/>
</dbReference>
<dbReference type="PANTHER" id="PTHR46507:SF5">
    <property type="entry name" value="AFADIN- AND ALPHA-ACTININ-BINDING PROTEIN-LIKE"/>
    <property type="match status" value="1"/>
</dbReference>
<dbReference type="RefSeq" id="XP_023590528.1">
    <property type="nucleotide sequence ID" value="XM_023734760.1"/>
</dbReference>
<evidence type="ECO:0000313" key="2">
    <source>
        <dbReference type="RefSeq" id="XP_023590519.1"/>
    </source>
</evidence>
<sequence>MDCGAVWERWSCLKQEGKPAEELLGRDPTISIADHDKELLQLLQESQRSWHFVAWQQSCFQEEQRLKEAQALFAQERAHFKAERYHFTEAAIRRGLEIEMERSLFLKEQLLGFSLYSSSQAKTISPGPDSPGLRNRDPASWCRVSCSISGFSKSPGKCPVSQNVTALQGSTYFLISQVEEYTGIAANRKEMIPVFHLIC</sequence>
<evidence type="ECO:0000313" key="8">
    <source>
        <dbReference type="RefSeq" id="XP_023590525.1"/>
    </source>
</evidence>
<dbReference type="RefSeq" id="XP_023590527.1">
    <property type="nucleotide sequence ID" value="XM_023734759.1"/>
</dbReference>
<gene>
    <name evidence="2 3 4 5 6 7 8 9 10 11" type="primary">LOC111821227</name>
</gene>
<name>A0A2Y9RG34_TRIMA</name>
<dbReference type="GO" id="GO:0036064">
    <property type="term" value="C:ciliary basal body"/>
    <property type="evidence" value="ECO:0007669"/>
    <property type="project" value="TreeGrafter"/>
</dbReference>
<keyword evidence="1" id="KW-1185">Reference proteome</keyword>
<dbReference type="STRING" id="127582.A0A2Y9RG34"/>
<dbReference type="RefSeq" id="XP_023590521.1">
    <property type="nucleotide sequence ID" value="XM_023734753.1"/>
</dbReference>
<dbReference type="RefSeq" id="XP_023590526.1">
    <property type="nucleotide sequence ID" value="XM_023734758.1"/>
</dbReference>
<dbReference type="GO" id="GO:0035735">
    <property type="term" value="P:intraciliary transport involved in cilium assembly"/>
    <property type="evidence" value="ECO:0007669"/>
    <property type="project" value="TreeGrafter"/>
</dbReference>
<evidence type="ECO:0000313" key="1">
    <source>
        <dbReference type="Proteomes" id="UP000248480"/>
    </source>
</evidence>
<evidence type="ECO:0000313" key="9">
    <source>
        <dbReference type="RefSeq" id="XP_023590526.1"/>
    </source>
</evidence>
<dbReference type="AlphaFoldDB" id="A0A2Y9RG34"/>
<dbReference type="RefSeq" id="XP_023590520.1">
    <property type="nucleotide sequence ID" value="XM_023734752.1"/>
</dbReference>
<dbReference type="KEGG" id="tmu:111821227"/>
<proteinExistence type="predicted"/>
<evidence type="ECO:0000313" key="10">
    <source>
        <dbReference type="RefSeq" id="XP_023590527.1"/>
    </source>
</evidence>
<dbReference type="Proteomes" id="UP000248480">
    <property type="component" value="Unplaced"/>
</dbReference>
<dbReference type="GeneID" id="111821227"/>
<organism evidence="1 11">
    <name type="scientific">Trichechus manatus latirostris</name>
    <name type="common">Florida manatee</name>
    <dbReference type="NCBI Taxonomy" id="127582"/>
    <lineage>
        <taxon>Eukaryota</taxon>
        <taxon>Metazoa</taxon>
        <taxon>Chordata</taxon>
        <taxon>Craniata</taxon>
        <taxon>Vertebrata</taxon>
        <taxon>Euteleostomi</taxon>
        <taxon>Mammalia</taxon>
        <taxon>Eutheria</taxon>
        <taxon>Afrotheria</taxon>
        <taxon>Sirenia</taxon>
        <taxon>Trichechidae</taxon>
        <taxon>Trichechus</taxon>
    </lineage>
</organism>
<dbReference type="InterPro" id="IPR052300">
    <property type="entry name" value="Adhesion_Centrosome_assoc"/>
</dbReference>
<evidence type="ECO:0000313" key="7">
    <source>
        <dbReference type="RefSeq" id="XP_023590524.1"/>
    </source>
</evidence>
<evidence type="ECO:0000313" key="5">
    <source>
        <dbReference type="RefSeq" id="XP_023590522.1"/>
    </source>
</evidence>
<dbReference type="RefSeq" id="XP_023590522.1">
    <property type="nucleotide sequence ID" value="XM_023734754.1"/>
</dbReference>
<evidence type="ECO:0000313" key="6">
    <source>
        <dbReference type="RefSeq" id="XP_023590523.1"/>
    </source>
</evidence>